<dbReference type="GO" id="GO:0003735">
    <property type="term" value="F:structural constituent of ribosome"/>
    <property type="evidence" value="ECO:0007669"/>
    <property type="project" value="InterPro"/>
</dbReference>
<dbReference type="AlphaFoldDB" id="A0A839SUH6"/>
<evidence type="ECO:0000256" key="1">
    <source>
        <dbReference type="ARBA" id="ARBA00010605"/>
    </source>
</evidence>
<dbReference type="InterPro" id="IPR020069">
    <property type="entry name" value="Ribosomal_bL9_C"/>
</dbReference>
<protein>
    <recommendedName>
        <fullName evidence="6 7">Large ribosomal subunit protein bL9</fullName>
    </recommendedName>
</protein>
<comment type="caution">
    <text evidence="10">The sequence shown here is derived from an EMBL/GenBank/DDBJ whole genome shotgun (WGS) entry which is preliminary data.</text>
</comment>
<comment type="similarity">
    <text evidence="1 7">Belongs to the bacterial ribosomal protein bL9 family.</text>
</comment>
<evidence type="ECO:0000259" key="9">
    <source>
        <dbReference type="PROSITE" id="PS00651"/>
    </source>
</evidence>
<dbReference type="PROSITE" id="PS00651">
    <property type="entry name" value="RIBOSOMAL_L9"/>
    <property type="match status" value="1"/>
</dbReference>
<accession>A0A839SUH6</accession>
<dbReference type="Gene3D" id="3.10.430.100">
    <property type="entry name" value="Ribosomal protein L9, C-terminal domain"/>
    <property type="match status" value="1"/>
</dbReference>
<dbReference type="GO" id="GO:0006412">
    <property type="term" value="P:translation"/>
    <property type="evidence" value="ECO:0007669"/>
    <property type="project" value="UniProtKB-UniRule"/>
</dbReference>
<evidence type="ECO:0000256" key="8">
    <source>
        <dbReference type="SAM" id="MobiDB-lite"/>
    </source>
</evidence>
<dbReference type="RefSeq" id="WP_183415894.1">
    <property type="nucleotide sequence ID" value="NZ_JACHXA010000003.1"/>
</dbReference>
<evidence type="ECO:0000256" key="7">
    <source>
        <dbReference type="HAMAP-Rule" id="MF_00503"/>
    </source>
</evidence>
<dbReference type="InterPro" id="IPR000244">
    <property type="entry name" value="Ribosomal_bL9"/>
</dbReference>
<dbReference type="EMBL" id="JACHXA010000003">
    <property type="protein sequence ID" value="MBB3065086.1"/>
    <property type="molecule type" value="Genomic_DNA"/>
</dbReference>
<evidence type="ECO:0000313" key="10">
    <source>
        <dbReference type="EMBL" id="MBB3065086.1"/>
    </source>
</evidence>
<feature type="domain" description="Ribosomal protein L9" evidence="9">
    <location>
        <begin position="13"/>
        <end position="40"/>
    </location>
</feature>
<evidence type="ECO:0000313" key="11">
    <source>
        <dbReference type="Proteomes" id="UP000581135"/>
    </source>
</evidence>
<gene>
    <name evidence="7" type="primary">rplI</name>
    <name evidence="10" type="ORF">FHR98_001365</name>
</gene>
<dbReference type="GO" id="GO:0019843">
    <property type="term" value="F:rRNA binding"/>
    <property type="evidence" value="ECO:0007669"/>
    <property type="project" value="UniProtKB-UniRule"/>
</dbReference>
<feature type="region of interest" description="Disordered" evidence="8">
    <location>
        <begin position="181"/>
        <end position="204"/>
    </location>
</feature>
<sequence>MEVILLERIEKLGQMGDVVAVKPGFARNYLLPQNKALRANKANLAYFETQRAQLEAQNLERKKDADQVAEKLEGLSVVIIRQAGDTGQLYGSVSARDIMEAVTEAGFTIERRHVVLDKAIKVLGLHPIRIRLHPEVVVEITVNVARSTTEAEQQVASGQMVTAQAQFEAEEAAIEEALELAEEADAEEEAAEDVGSDEDDEAKA</sequence>
<evidence type="ECO:0000256" key="6">
    <source>
        <dbReference type="ARBA" id="ARBA00035292"/>
    </source>
</evidence>
<reference evidence="10 11" key="1">
    <citation type="submission" date="2020-08" db="EMBL/GenBank/DDBJ databases">
        <title>Genomic Encyclopedia of Type Strains, Phase III (KMG-III): the genomes of soil and plant-associated and newly described type strains.</title>
        <authorList>
            <person name="Whitman W."/>
        </authorList>
    </citation>
    <scope>NUCLEOTIDE SEQUENCE [LARGE SCALE GENOMIC DNA]</scope>
    <source>
        <strain evidence="10 11">CECT 8803</strain>
    </source>
</reference>
<dbReference type="SUPFAM" id="SSF55653">
    <property type="entry name" value="Ribosomal protein L9 C-domain"/>
    <property type="match status" value="1"/>
</dbReference>
<dbReference type="NCBIfam" id="TIGR00158">
    <property type="entry name" value="L9"/>
    <property type="match status" value="1"/>
</dbReference>
<dbReference type="InterPro" id="IPR036791">
    <property type="entry name" value="Ribosomal_bL9_C_sf"/>
</dbReference>
<proteinExistence type="inferred from homology"/>
<evidence type="ECO:0000256" key="3">
    <source>
        <dbReference type="ARBA" id="ARBA00022884"/>
    </source>
</evidence>
<dbReference type="Pfam" id="PF01281">
    <property type="entry name" value="Ribosomal_L9_N"/>
    <property type="match status" value="1"/>
</dbReference>
<organism evidence="10 11">
    <name type="scientific">Limibacillus halophilus</name>
    <dbReference type="NCBI Taxonomy" id="1579333"/>
    <lineage>
        <taxon>Bacteria</taxon>
        <taxon>Pseudomonadati</taxon>
        <taxon>Pseudomonadota</taxon>
        <taxon>Alphaproteobacteria</taxon>
        <taxon>Rhodospirillales</taxon>
        <taxon>Rhodovibrionaceae</taxon>
        <taxon>Limibacillus</taxon>
    </lineage>
</organism>
<dbReference type="InterPro" id="IPR009027">
    <property type="entry name" value="Ribosomal_bL9/RNase_H1_N"/>
</dbReference>
<dbReference type="Proteomes" id="UP000581135">
    <property type="component" value="Unassembled WGS sequence"/>
</dbReference>
<evidence type="ECO:0000256" key="4">
    <source>
        <dbReference type="ARBA" id="ARBA00022980"/>
    </source>
</evidence>
<evidence type="ECO:0000256" key="5">
    <source>
        <dbReference type="ARBA" id="ARBA00023274"/>
    </source>
</evidence>
<dbReference type="InterPro" id="IPR020594">
    <property type="entry name" value="Ribosomal_bL9_bac/chp"/>
</dbReference>
<dbReference type="GO" id="GO:1990904">
    <property type="term" value="C:ribonucleoprotein complex"/>
    <property type="evidence" value="ECO:0007669"/>
    <property type="project" value="UniProtKB-KW"/>
</dbReference>
<dbReference type="HAMAP" id="MF_00503">
    <property type="entry name" value="Ribosomal_bL9"/>
    <property type="match status" value="1"/>
</dbReference>
<comment type="function">
    <text evidence="7">Binds to the 23S rRNA.</text>
</comment>
<dbReference type="GO" id="GO:0005840">
    <property type="term" value="C:ribosome"/>
    <property type="evidence" value="ECO:0007669"/>
    <property type="project" value="UniProtKB-KW"/>
</dbReference>
<keyword evidence="4 7" id="KW-0689">Ribosomal protein</keyword>
<keyword evidence="5 7" id="KW-0687">Ribonucleoprotein</keyword>
<dbReference type="Pfam" id="PF03948">
    <property type="entry name" value="Ribosomal_L9_C"/>
    <property type="match status" value="1"/>
</dbReference>
<keyword evidence="2 7" id="KW-0699">rRNA-binding</keyword>
<name>A0A839SUH6_9PROT</name>
<evidence type="ECO:0000256" key="2">
    <source>
        <dbReference type="ARBA" id="ARBA00022730"/>
    </source>
</evidence>
<dbReference type="InterPro" id="IPR020070">
    <property type="entry name" value="Ribosomal_bL9_N"/>
</dbReference>
<keyword evidence="3 7" id="KW-0694">RNA-binding</keyword>
<dbReference type="PANTHER" id="PTHR21368">
    <property type="entry name" value="50S RIBOSOMAL PROTEIN L9"/>
    <property type="match status" value="1"/>
</dbReference>
<dbReference type="InterPro" id="IPR036935">
    <property type="entry name" value="Ribosomal_bL9_N_sf"/>
</dbReference>
<dbReference type="Gene3D" id="3.40.5.10">
    <property type="entry name" value="Ribosomal protein L9, N-terminal domain"/>
    <property type="match status" value="1"/>
</dbReference>
<keyword evidence="11" id="KW-1185">Reference proteome</keyword>
<dbReference type="SUPFAM" id="SSF55658">
    <property type="entry name" value="L9 N-domain-like"/>
    <property type="match status" value="1"/>
</dbReference>